<keyword evidence="2" id="KW-1185">Reference proteome</keyword>
<gene>
    <name evidence="1" type="ORF">A1O1_02458</name>
</gene>
<evidence type="ECO:0000313" key="2">
    <source>
        <dbReference type="Proteomes" id="UP000019484"/>
    </source>
</evidence>
<organism evidence="1 2">
    <name type="scientific">Capronia coronata CBS 617.96</name>
    <dbReference type="NCBI Taxonomy" id="1182541"/>
    <lineage>
        <taxon>Eukaryota</taxon>
        <taxon>Fungi</taxon>
        <taxon>Dikarya</taxon>
        <taxon>Ascomycota</taxon>
        <taxon>Pezizomycotina</taxon>
        <taxon>Eurotiomycetes</taxon>
        <taxon>Chaetothyriomycetidae</taxon>
        <taxon>Chaetothyriales</taxon>
        <taxon>Herpotrichiellaceae</taxon>
        <taxon>Capronia</taxon>
    </lineage>
</organism>
<comment type="caution">
    <text evidence="1">The sequence shown here is derived from an EMBL/GenBank/DDBJ whole genome shotgun (WGS) entry which is preliminary data.</text>
</comment>
<dbReference type="GeneID" id="19157358"/>
<dbReference type="Proteomes" id="UP000019484">
    <property type="component" value="Unassembled WGS sequence"/>
</dbReference>
<accession>W9YWK8</accession>
<name>W9YWK8_9EURO</name>
<dbReference type="AlphaFoldDB" id="W9YWK8"/>
<proteinExistence type="predicted"/>
<dbReference type="HOGENOM" id="CLU_2483140_0_0_1"/>
<protein>
    <submittedName>
        <fullName evidence="1">Uncharacterized protein</fullName>
    </submittedName>
</protein>
<reference evidence="1 2" key="1">
    <citation type="submission" date="2013-03" db="EMBL/GenBank/DDBJ databases">
        <title>The Genome Sequence of Capronia coronata CBS 617.96.</title>
        <authorList>
            <consortium name="The Broad Institute Genomics Platform"/>
            <person name="Cuomo C."/>
            <person name="de Hoog S."/>
            <person name="Gorbushina A."/>
            <person name="Walker B."/>
            <person name="Young S.K."/>
            <person name="Zeng Q."/>
            <person name="Gargeya S."/>
            <person name="Fitzgerald M."/>
            <person name="Haas B."/>
            <person name="Abouelleil A."/>
            <person name="Allen A.W."/>
            <person name="Alvarado L."/>
            <person name="Arachchi H.M."/>
            <person name="Berlin A.M."/>
            <person name="Chapman S.B."/>
            <person name="Gainer-Dewar J."/>
            <person name="Goldberg J."/>
            <person name="Griggs A."/>
            <person name="Gujja S."/>
            <person name="Hansen M."/>
            <person name="Howarth C."/>
            <person name="Imamovic A."/>
            <person name="Ireland A."/>
            <person name="Larimer J."/>
            <person name="McCowan C."/>
            <person name="Murphy C."/>
            <person name="Pearson M."/>
            <person name="Poon T.W."/>
            <person name="Priest M."/>
            <person name="Roberts A."/>
            <person name="Saif S."/>
            <person name="Shea T."/>
            <person name="Sisk P."/>
            <person name="Sykes S."/>
            <person name="Wortman J."/>
            <person name="Nusbaum C."/>
            <person name="Birren B."/>
        </authorList>
    </citation>
    <scope>NUCLEOTIDE SEQUENCE [LARGE SCALE GENOMIC DNA]</scope>
    <source>
        <strain evidence="1 2">CBS 617.96</strain>
    </source>
</reference>
<dbReference type="RefSeq" id="XP_007721559.1">
    <property type="nucleotide sequence ID" value="XM_007723369.1"/>
</dbReference>
<evidence type="ECO:0000313" key="1">
    <source>
        <dbReference type="EMBL" id="EXJ94065.1"/>
    </source>
</evidence>
<sequence length="87" mass="9651">MCLTILYRSRCAVCSEISTPDAAAEKLCEPDEPCASRNVRPLRYWVSESAVPCAGCLTERLERELFLLQLESMIAEGNAAEEPGKEE</sequence>
<dbReference type="EMBL" id="AMWN01000002">
    <property type="protein sequence ID" value="EXJ94065.1"/>
    <property type="molecule type" value="Genomic_DNA"/>
</dbReference>